<keyword evidence="2" id="KW-1185">Reference proteome</keyword>
<evidence type="ECO:0000313" key="2">
    <source>
        <dbReference type="Proteomes" id="UP000230233"/>
    </source>
</evidence>
<organism evidence="1 2">
    <name type="scientific">Caenorhabditis nigoni</name>
    <dbReference type="NCBI Taxonomy" id="1611254"/>
    <lineage>
        <taxon>Eukaryota</taxon>
        <taxon>Metazoa</taxon>
        <taxon>Ecdysozoa</taxon>
        <taxon>Nematoda</taxon>
        <taxon>Chromadorea</taxon>
        <taxon>Rhabditida</taxon>
        <taxon>Rhabditina</taxon>
        <taxon>Rhabditomorpha</taxon>
        <taxon>Rhabditoidea</taxon>
        <taxon>Rhabditidae</taxon>
        <taxon>Peloderinae</taxon>
        <taxon>Caenorhabditis</taxon>
    </lineage>
</organism>
<protein>
    <submittedName>
        <fullName evidence="1">Uncharacterized protein</fullName>
    </submittedName>
</protein>
<dbReference type="EMBL" id="PDUG01000006">
    <property type="protein sequence ID" value="PIC16241.1"/>
    <property type="molecule type" value="Genomic_DNA"/>
</dbReference>
<name>A0A2G5SMZ9_9PELO</name>
<comment type="caution">
    <text evidence="1">The sequence shown here is derived from an EMBL/GenBank/DDBJ whole genome shotgun (WGS) entry which is preliminary data.</text>
</comment>
<sequence length="79" mass="9255">MLTSEKEKNFARGMKKQYAIHANDNFLTQMDGTLNGTAKYKTRMTVRKKILENCDEFWKHLTMKKKVWGSSKSRALIIN</sequence>
<reference evidence="2" key="1">
    <citation type="submission" date="2017-10" db="EMBL/GenBank/DDBJ databases">
        <title>Rapid genome shrinkage in a self-fertile nematode reveals novel sperm competition proteins.</title>
        <authorList>
            <person name="Yin D."/>
            <person name="Schwarz E.M."/>
            <person name="Thomas C.G."/>
            <person name="Felde R.L."/>
            <person name="Korf I.F."/>
            <person name="Cutter A.D."/>
            <person name="Schartner C.M."/>
            <person name="Ralston E.J."/>
            <person name="Meyer B.J."/>
            <person name="Haag E.S."/>
        </authorList>
    </citation>
    <scope>NUCLEOTIDE SEQUENCE [LARGE SCALE GENOMIC DNA]</scope>
    <source>
        <strain evidence="2">JU1422</strain>
    </source>
</reference>
<evidence type="ECO:0000313" key="1">
    <source>
        <dbReference type="EMBL" id="PIC16241.1"/>
    </source>
</evidence>
<accession>A0A2G5SMZ9</accession>
<proteinExistence type="predicted"/>
<dbReference type="Proteomes" id="UP000230233">
    <property type="component" value="Chromosome X"/>
</dbReference>
<dbReference type="AlphaFoldDB" id="A0A2G5SMZ9"/>
<gene>
    <name evidence="1" type="primary">Cnig_chr_X.g22908</name>
    <name evidence="1" type="ORF">B9Z55_022908</name>
</gene>